<sequence>MENANIAIEFEPEHEEDLSRENFDPISLNTSSDEDEDDLIDDNTIQGENVNTLQDDQDRIGENLNDPQDGPNGLGEELLTNDPQSKPLTEEKVHELIHTRLLSTLENTPLVTEKEICEKERIINPFLQYPKLLLIPNEIEMFASAICVCERKRINTFNLSFVRAVFKIKRG</sequence>
<gene>
    <name evidence="2" type="ORF">M0812_24919</name>
</gene>
<dbReference type="Proteomes" id="UP001146793">
    <property type="component" value="Unassembled WGS sequence"/>
</dbReference>
<feature type="region of interest" description="Disordered" evidence="1">
    <location>
        <begin position="1"/>
        <end position="78"/>
    </location>
</feature>
<comment type="caution">
    <text evidence="2">The sequence shown here is derived from an EMBL/GenBank/DDBJ whole genome shotgun (WGS) entry which is preliminary data.</text>
</comment>
<accession>A0AAV7YIH2</accession>
<dbReference type="EMBL" id="JANTQA010000057">
    <property type="protein sequence ID" value="KAJ3429563.1"/>
    <property type="molecule type" value="Genomic_DNA"/>
</dbReference>
<protein>
    <submittedName>
        <fullName evidence="2">Uncharacterized protein</fullName>
    </submittedName>
</protein>
<reference evidence="2" key="1">
    <citation type="submission" date="2022-08" db="EMBL/GenBank/DDBJ databases">
        <title>Novel sulphate-reducing endosymbionts in the free-living metamonad Anaeramoeba.</title>
        <authorList>
            <person name="Jerlstrom-Hultqvist J."/>
            <person name="Cepicka I."/>
            <person name="Gallot-Lavallee L."/>
            <person name="Salas-Leiva D."/>
            <person name="Curtis B.A."/>
            <person name="Zahonova K."/>
            <person name="Pipaliya S."/>
            <person name="Dacks J."/>
            <person name="Roger A.J."/>
        </authorList>
    </citation>
    <scope>NUCLEOTIDE SEQUENCE</scope>
    <source>
        <strain evidence="2">Busselton2</strain>
    </source>
</reference>
<organism evidence="2 3">
    <name type="scientific">Anaeramoeba flamelloides</name>
    <dbReference type="NCBI Taxonomy" id="1746091"/>
    <lineage>
        <taxon>Eukaryota</taxon>
        <taxon>Metamonada</taxon>
        <taxon>Anaeramoebidae</taxon>
        <taxon>Anaeramoeba</taxon>
    </lineage>
</organism>
<feature type="compositionally biased region" description="Acidic residues" evidence="1">
    <location>
        <begin position="32"/>
        <end position="41"/>
    </location>
</feature>
<evidence type="ECO:0000313" key="3">
    <source>
        <dbReference type="Proteomes" id="UP001146793"/>
    </source>
</evidence>
<feature type="compositionally biased region" description="Polar residues" evidence="1">
    <location>
        <begin position="43"/>
        <end position="54"/>
    </location>
</feature>
<evidence type="ECO:0000313" key="2">
    <source>
        <dbReference type="EMBL" id="KAJ3429563.1"/>
    </source>
</evidence>
<name>A0AAV7YIH2_9EUKA</name>
<evidence type="ECO:0000256" key="1">
    <source>
        <dbReference type="SAM" id="MobiDB-lite"/>
    </source>
</evidence>
<dbReference type="AlphaFoldDB" id="A0AAV7YIH2"/>
<proteinExistence type="predicted"/>